<proteinExistence type="predicted"/>
<evidence type="ECO:0000313" key="2">
    <source>
        <dbReference type="Proteomes" id="UP001597478"/>
    </source>
</evidence>
<evidence type="ECO:0000313" key="1">
    <source>
        <dbReference type="EMBL" id="MFD2803143.1"/>
    </source>
</evidence>
<comment type="caution">
    <text evidence="1">The sequence shown here is derived from an EMBL/GenBank/DDBJ whole genome shotgun (WGS) entry which is preliminary data.</text>
</comment>
<dbReference type="EC" id="2.1.1.-" evidence="1"/>
<organism evidence="1 2">
    <name type="scientific">Prauserella oleivorans</name>
    <dbReference type="NCBI Taxonomy" id="1478153"/>
    <lineage>
        <taxon>Bacteria</taxon>
        <taxon>Bacillati</taxon>
        <taxon>Actinomycetota</taxon>
        <taxon>Actinomycetes</taxon>
        <taxon>Pseudonocardiales</taxon>
        <taxon>Pseudonocardiaceae</taxon>
        <taxon>Prauserella</taxon>
    </lineage>
</organism>
<dbReference type="PIRSF" id="PIRSF017393">
    <property type="entry name" value="MTase_SAV2177"/>
    <property type="match status" value="1"/>
</dbReference>
<dbReference type="InterPro" id="IPR006764">
    <property type="entry name" value="SAM_dep_MeTrfase_SAV2177_type"/>
</dbReference>
<dbReference type="Pfam" id="PF04672">
    <property type="entry name" value="Methyltransf_19"/>
    <property type="match status" value="1"/>
</dbReference>
<gene>
    <name evidence="1" type="ORF">ACFS2C_27500</name>
</gene>
<dbReference type="RefSeq" id="WP_377514237.1">
    <property type="nucleotide sequence ID" value="NZ_JBHUOF010000049.1"/>
</dbReference>
<dbReference type="InterPro" id="IPR029063">
    <property type="entry name" value="SAM-dependent_MTases_sf"/>
</dbReference>
<name>A0ABW5WGQ7_9PSEU</name>
<dbReference type="GO" id="GO:0032259">
    <property type="term" value="P:methylation"/>
    <property type="evidence" value="ECO:0007669"/>
    <property type="project" value="UniProtKB-KW"/>
</dbReference>
<accession>A0ABW5WGQ7</accession>
<dbReference type="SUPFAM" id="SSF53335">
    <property type="entry name" value="S-adenosyl-L-methionine-dependent methyltransferases"/>
    <property type="match status" value="1"/>
</dbReference>
<sequence length="275" mass="30520">MSTDRGAKSVPVIDESVASIARVYDVFLGGKNNYESDRQVANAVIEKIPQTLQFAQEHRAWLIRVVRFLAKAGIDQFLDCGSGLPTQENTHQAAQRVNPDATVVYVDNDPIVAVHGRALLEENDHTHFVQGDLTKPAELLADPDVTGVLDFSRPIALIQCSTIHHVTDEQRPHEIMRAYVDALASGSYVALTHWHDPADGSEGSQIARYIQETFRTSSMGSANFRSRDEIMRFFTGLELVEPGLGLLRDWWPDGPHMTEEQPVDQIVLAAVGRKP</sequence>
<keyword evidence="1" id="KW-0489">Methyltransferase</keyword>
<protein>
    <submittedName>
        <fullName evidence="1">SAM-dependent methyltransferase</fullName>
        <ecNumber evidence="1">2.1.1.-</ecNumber>
    </submittedName>
</protein>
<dbReference type="Gene3D" id="3.40.50.150">
    <property type="entry name" value="Vaccinia Virus protein VP39"/>
    <property type="match status" value="1"/>
</dbReference>
<keyword evidence="2" id="KW-1185">Reference proteome</keyword>
<dbReference type="Proteomes" id="UP001597478">
    <property type="component" value="Unassembled WGS sequence"/>
</dbReference>
<dbReference type="EMBL" id="JBHUOF010000049">
    <property type="protein sequence ID" value="MFD2803143.1"/>
    <property type="molecule type" value="Genomic_DNA"/>
</dbReference>
<dbReference type="GO" id="GO:0008168">
    <property type="term" value="F:methyltransferase activity"/>
    <property type="evidence" value="ECO:0007669"/>
    <property type="project" value="UniProtKB-KW"/>
</dbReference>
<keyword evidence="1" id="KW-0808">Transferase</keyword>
<reference evidence="2" key="1">
    <citation type="journal article" date="2019" name="Int. J. Syst. Evol. Microbiol.">
        <title>The Global Catalogue of Microorganisms (GCM) 10K type strain sequencing project: providing services to taxonomists for standard genome sequencing and annotation.</title>
        <authorList>
            <consortium name="The Broad Institute Genomics Platform"/>
            <consortium name="The Broad Institute Genome Sequencing Center for Infectious Disease"/>
            <person name="Wu L."/>
            <person name="Ma J."/>
        </authorList>
    </citation>
    <scope>NUCLEOTIDE SEQUENCE [LARGE SCALE GENOMIC DNA]</scope>
    <source>
        <strain evidence="2">IBRC-M 10906</strain>
    </source>
</reference>